<organism evidence="2 3">
    <name type="scientific">Aurantiacibacter aquimixticola</name>
    <dbReference type="NCBI Taxonomy" id="1958945"/>
    <lineage>
        <taxon>Bacteria</taxon>
        <taxon>Pseudomonadati</taxon>
        <taxon>Pseudomonadota</taxon>
        <taxon>Alphaproteobacteria</taxon>
        <taxon>Sphingomonadales</taxon>
        <taxon>Erythrobacteraceae</taxon>
        <taxon>Aurantiacibacter</taxon>
    </lineage>
</organism>
<protein>
    <submittedName>
        <fullName evidence="2">Uncharacterized protein</fullName>
    </submittedName>
</protein>
<dbReference type="EMBL" id="RAHX01000001">
    <property type="protein sequence ID" value="RJY09150.1"/>
    <property type="molecule type" value="Genomic_DNA"/>
</dbReference>
<dbReference type="AlphaFoldDB" id="A0A419RTP6"/>
<dbReference type="RefSeq" id="WP_120048156.1">
    <property type="nucleotide sequence ID" value="NZ_RAHX01000001.1"/>
</dbReference>
<name>A0A419RTP6_9SPHN</name>
<evidence type="ECO:0000256" key="1">
    <source>
        <dbReference type="SAM" id="MobiDB-lite"/>
    </source>
</evidence>
<gene>
    <name evidence="2" type="ORF">D6201_07050</name>
</gene>
<accession>A0A419RTP6</accession>
<evidence type="ECO:0000313" key="2">
    <source>
        <dbReference type="EMBL" id="RJY09150.1"/>
    </source>
</evidence>
<reference evidence="2 3" key="1">
    <citation type="journal article" date="2017" name="Int. J. Syst. Evol. Microbiol.">
        <title>Erythrobacter aquimixticola sp. nov., isolated from the junction between the ocean and a freshwater spring.</title>
        <authorList>
            <person name="Park S."/>
            <person name="Jung Y.T."/>
            <person name="Choi S.J."/>
            <person name="Yoon J.H."/>
        </authorList>
    </citation>
    <scope>NUCLEOTIDE SEQUENCE [LARGE SCALE GENOMIC DNA]</scope>
    <source>
        <strain evidence="2 3">JSSK-14</strain>
    </source>
</reference>
<comment type="caution">
    <text evidence="2">The sequence shown here is derived from an EMBL/GenBank/DDBJ whole genome shotgun (WGS) entry which is preliminary data.</text>
</comment>
<feature type="region of interest" description="Disordered" evidence="1">
    <location>
        <begin position="42"/>
        <end position="70"/>
    </location>
</feature>
<keyword evidence="3" id="KW-1185">Reference proteome</keyword>
<dbReference type="Proteomes" id="UP000285232">
    <property type="component" value="Unassembled WGS sequence"/>
</dbReference>
<sequence length="70" mass="8123">MATKDNRKFVLTEPGDERKVVEHLEYNPPVVKRFNEIHHSVRRVEQESASDGEPGAEARTGSRYSRRSER</sequence>
<evidence type="ECO:0000313" key="3">
    <source>
        <dbReference type="Proteomes" id="UP000285232"/>
    </source>
</evidence>
<proteinExistence type="predicted"/>